<keyword evidence="3" id="KW-0067">ATP-binding</keyword>
<keyword evidence="3" id="KW-0547">Nucleotide-binding</keyword>
<evidence type="ECO:0000256" key="1">
    <source>
        <dbReference type="ARBA" id="ARBA00022527"/>
    </source>
</evidence>
<dbReference type="GO" id="GO:0005524">
    <property type="term" value="F:ATP binding"/>
    <property type="evidence" value="ECO:0007669"/>
    <property type="project" value="UniProtKB-KW"/>
</dbReference>
<dbReference type="Gene3D" id="3.30.565.10">
    <property type="entry name" value="Histidine kinase-like ATPase, C-terminal domain"/>
    <property type="match status" value="1"/>
</dbReference>
<proteinExistence type="predicted"/>
<dbReference type="InterPro" id="IPR036890">
    <property type="entry name" value="HATPase_C_sf"/>
</dbReference>
<dbReference type="CDD" id="cd16936">
    <property type="entry name" value="HATPase_RsbW-like"/>
    <property type="match status" value="1"/>
</dbReference>
<evidence type="ECO:0000313" key="4">
    <source>
        <dbReference type="Proteomes" id="UP001595851"/>
    </source>
</evidence>
<dbReference type="SUPFAM" id="SSF55874">
    <property type="entry name" value="ATPase domain of HSP90 chaperone/DNA topoisomerase II/histidine kinase"/>
    <property type="match status" value="1"/>
</dbReference>
<sequence length="150" mass="15638">MSERFLAEMVVPGVECSVPLLRRFVGQVLTAAGHRSVDDAQLVAGELAGNAVVHTRSARPGGLIVVGVAAIGDALARIEVIDEGALTVPRPRKAGVGDCHGRGLWLVEQVSARWGIGQEPFGGTVVWAEVFTAEDTPDGAFAVPACEVEV</sequence>
<organism evidence="3 4">
    <name type="scientific">Nonomuraea purpurea</name>
    <dbReference type="NCBI Taxonomy" id="1849276"/>
    <lineage>
        <taxon>Bacteria</taxon>
        <taxon>Bacillati</taxon>
        <taxon>Actinomycetota</taxon>
        <taxon>Actinomycetes</taxon>
        <taxon>Streptosporangiales</taxon>
        <taxon>Streptosporangiaceae</taxon>
        <taxon>Nonomuraea</taxon>
    </lineage>
</organism>
<protein>
    <submittedName>
        <fullName evidence="3">ATP-binding protein</fullName>
    </submittedName>
</protein>
<dbReference type="Pfam" id="PF13581">
    <property type="entry name" value="HATPase_c_2"/>
    <property type="match status" value="1"/>
</dbReference>
<feature type="domain" description="Histidine kinase/HSP90-like ATPase" evidence="2">
    <location>
        <begin position="17"/>
        <end position="126"/>
    </location>
</feature>
<name>A0ABV8G3Y1_9ACTN</name>
<dbReference type="PANTHER" id="PTHR35526:SF3">
    <property type="entry name" value="ANTI-SIGMA-F FACTOR RSBW"/>
    <property type="match status" value="1"/>
</dbReference>
<gene>
    <name evidence="3" type="ORF">ACFOY2_11335</name>
</gene>
<dbReference type="InterPro" id="IPR003594">
    <property type="entry name" value="HATPase_dom"/>
</dbReference>
<keyword evidence="1" id="KW-0808">Transferase</keyword>
<evidence type="ECO:0000259" key="2">
    <source>
        <dbReference type="Pfam" id="PF13581"/>
    </source>
</evidence>
<dbReference type="PANTHER" id="PTHR35526">
    <property type="entry name" value="ANTI-SIGMA-F FACTOR RSBW-RELATED"/>
    <property type="match status" value="1"/>
</dbReference>
<evidence type="ECO:0000313" key="3">
    <source>
        <dbReference type="EMBL" id="MFC4007819.1"/>
    </source>
</evidence>
<reference evidence="4" key="1">
    <citation type="journal article" date="2019" name="Int. J. Syst. Evol. Microbiol.">
        <title>The Global Catalogue of Microorganisms (GCM) 10K type strain sequencing project: providing services to taxonomists for standard genome sequencing and annotation.</title>
        <authorList>
            <consortium name="The Broad Institute Genomics Platform"/>
            <consortium name="The Broad Institute Genome Sequencing Center for Infectious Disease"/>
            <person name="Wu L."/>
            <person name="Ma J."/>
        </authorList>
    </citation>
    <scope>NUCLEOTIDE SEQUENCE [LARGE SCALE GENOMIC DNA]</scope>
    <source>
        <strain evidence="4">TBRC 1276</strain>
    </source>
</reference>
<keyword evidence="1" id="KW-0723">Serine/threonine-protein kinase</keyword>
<dbReference type="Proteomes" id="UP001595851">
    <property type="component" value="Unassembled WGS sequence"/>
</dbReference>
<accession>A0ABV8G3Y1</accession>
<dbReference type="EMBL" id="JBHSBI010000005">
    <property type="protein sequence ID" value="MFC4007819.1"/>
    <property type="molecule type" value="Genomic_DNA"/>
</dbReference>
<keyword evidence="4" id="KW-1185">Reference proteome</keyword>
<dbReference type="InterPro" id="IPR050267">
    <property type="entry name" value="Anti-sigma-factor_SerPK"/>
</dbReference>
<dbReference type="RefSeq" id="WP_379527926.1">
    <property type="nucleotide sequence ID" value="NZ_JBHSBI010000005.1"/>
</dbReference>
<comment type="caution">
    <text evidence="3">The sequence shown here is derived from an EMBL/GenBank/DDBJ whole genome shotgun (WGS) entry which is preliminary data.</text>
</comment>
<keyword evidence="1" id="KW-0418">Kinase</keyword>